<dbReference type="EMBL" id="NVSR01000119">
    <property type="protein sequence ID" value="PCI24733.1"/>
    <property type="molecule type" value="Genomic_DNA"/>
</dbReference>
<keyword evidence="1" id="KW-0732">Signal</keyword>
<dbReference type="Proteomes" id="UP000218113">
    <property type="component" value="Unassembled WGS sequence"/>
</dbReference>
<evidence type="ECO:0000313" key="3">
    <source>
        <dbReference type="Proteomes" id="UP000218113"/>
    </source>
</evidence>
<feature type="signal peptide" evidence="1">
    <location>
        <begin position="1"/>
        <end position="23"/>
    </location>
</feature>
<evidence type="ECO:0000256" key="1">
    <source>
        <dbReference type="SAM" id="SignalP"/>
    </source>
</evidence>
<feature type="chain" id="PRO_5013218126" description="Lipoprotein" evidence="1">
    <location>
        <begin position="24"/>
        <end position="277"/>
    </location>
</feature>
<comment type="caution">
    <text evidence="2">The sequence shown here is derived from an EMBL/GenBank/DDBJ whole genome shotgun (WGS) entry which is preliminary data.</text>
</comment>
<protein>
    <recommendedName>
        <fullName evidence="4">Lipoprotein</fullName>
    </recommendedName>
</protein>
<dbReference type="PROSITE" id="PS51257">
    <property type="entry name" value="PROKAR_LIPOPROTEIN"/>
    <property type="match status" value="1"/>
</dbReference>
<accession>A0A2A4STU5</accession>
<dbReference type="AlphaFoldDB" id="A0A2A4STU5"/>
<evidence type="ECO:0008006" key="4">
    <source>
        <dbReference type="Google" id="ProtNLM"/>
    </source>
</evidence>
<proteinExistence type="predicted"/>
<evidence type="ECO:0000313" key="2">
    <source>
        <dbReference type="EMBL" id="PCI24733.1"/>
    </source>
</evidence>
<name>A0A2A4STU5_9DELT</name>
<gene>
    <name evidence="2" type="ORF">COB67_11345</name>
</gene>
<organism evidence="2 3">
    <name type="scientific">SAR324 cluster bacterium</name>
    <dbReference type="NCBI Taxonomy" id="2024889"/>
    <lineage>
        <taxon>Bacteria</taxon>
        <taxon>Deltaproteobacteria</taxon>
        <taxon>SAR324 cluster</taxon>
    </lineage>
</organism>
<reference evidence="3" key="1">
    <citation type="submission" date="2017-08" db="EMBL/GenBank/DDBJ databases">
        <title>A dynamic microbial community with high functional redundancy inhabits the cold, oxic subseafloor aquifer.</title>
        <authorList>
            <person name="Tully B.J."/>
            <person name="Wheat C.G."/>
            <person name="Glazer B.T."/>
            <person name="Huber J.A."/>
        </authorList>
    </citation>
    <scope>NUCLEOTIDE SEQUENCE [LARGE SCALE GENOMIC DNA]</scope>
</reference>
<sequence length="277" mass="32814">MLNKHFPLICLNLFILLTVASCSGPVPSPIITKDSNVARTKAIVVMGVHWVEEYNDVKEGVMKIHNSSDLLLDQEKIRDERISLKESRLRNPLYYIANTRFIFQNSAEEEQMITRFNRDLKEYEPIAIHEVLPGDLYWKQIKLDSYLFNEDNSKELPILRDLQYKEISTPFHKWQLEPGKIYYLGDVTLHFQTKRSLYGLFTEKQVVRKLVVTKVQVEDRFQLVQEILAKQQAWFPVEEMQNLSFTKEWDYSARAIYKSKAPQQEKKKQVDKKKFFF</sequence>